<evidence type="ECO:0000256" key="1">
    <source>
        <dbReference type="SAM" id="MobiDB-lite"/>
    </source>
</evidence>
<dbReference type="Proteomes" id="UP000887566">
    <property type="component" value="Unplaced"/>
</dbReference>
<protein>
    <submittedName>
        <fullName evidence="3">Uncharacterized protein</fullName>
    </submittedName>
</protein>
<sequence length="133" mass="14560">MGVEVAWPKRPWEAAATVTRPWTTCRVGGASARTPEGGRRIPPPGCRPTTTLTTDIGRGRRVSWMTSKFSARFRTFWSQSGHCRLSADFCGGAECSDETPVCKYLVFISDCATEVSAIGYVPNRRLTEIASAQ</sequence>
<reference evidence="3" key="1">
    <citation type="submission" date="2022-11" db="UniProtKB">
        <authorList>
            <consortium name="WormBaseParasite"/>
        </authorList>
    </citation>
    <scope>IDENTIFICATION</scope>
</reference>
<keyword evidence="2" id="KW-1185">Reference proteome</keyword>
<accession>A0A914WDQ2</accession>
<dbReference type="WBParaSite" id="PSAMB.scaffold3878size16554.g22810.t1">
    <property type="protein sequence ID" value="PSAMB.scaffold3878size16554.g22810.t1"/>
    <property type="gene ID" value="PSAMB.scaffold3878size16554.g22810"/>
</dbReference>
<evidence type="ECO:0000313" key="3">
    <source>
        <dbReference type="WBParaSite" id="PSAMB.scaffold3878size16554.g22810.t1"/>
    </source>
</evidence>
<dbReference type="AlphaFoldDB" id="A0A914WDQ2"/>
<organism evidence="2 3">
    <name type="scientific">Plectus sambesii</name>
    <dbReference type="NCBI Taxonomy" id="2011161"/>
    <lineage>
        <taxon>Eukaryota</taxon>
        <taxon>Metazoa</taxon>
        <taxon>Ecdysozoa</taxon>
        <taxon>Nematoda</taxon>
        <taxon>Chromadorea</taxon>
        <taxon>Plectida</taxon>
        <taxon>Plectina</taxon>
        <taxon>Plectoidea</taxon>
        <taxon>Plectidae</taxon>
        <taxon>Plectus</taxon>
    </lineage>
</organism>
<name>A0A914WDQ2_9BILA</name>
<proteinExistence type="predicted"/>
<feature type="region of interest" description="Disordered" evidence="1">
    <location>
        <begin position="27"/>
        <end position="50"/>
    </location>
</feature>
<evidence type="ECO:0000313" key="2">
    <source>
        <dbReference type="Proteomes" id="UP000887566"/>
    </source>
</evidence>